<feature type="compositionally biased region" description="Basic and acidic residues" evidence="1">
    <location>
        <begin position="71"/>
        <end position="82"/>
    </location>
</feature>
<reference evidence="2 3" key="1">
    <citation type="journal article" date="2024" name="G3 (Bethesda)">
        <title>Genome assembly of Hibiscus sabdariffa L. provides insights into metabolisms of medicinal natural products.</title>
        <authorList>
            <person name="Kim T."/>
        </authorList>
    </citation>
    <scope>NUCLEOTIDE SEQUENCE [LARGE SCALE GENOMIC DNA]</scope>
    <source>
        <strain evidence="2">TK-2024</strain>
        <tissue evidence="2">Old leaves</tissue>
    </source>
</reference>
<evidence type="ECO:0000313" key="2">
    <source>
        <dbReference type="EMBL" id="KAK9009428.1"/>
    </source>
</evidence>
<sequence length="136" mass="15623">MFMQMGKKKNPNWQSFMKMGLGKAKKTLAKKRSRENIKKVCRDRNTAGSDKGKEKRDGSGTGLMKRLENAVRLEEAKKDPEKGQVIAKKHSWKVTMERAAEIKVHDDPKQQVHDDPKLLRPWFEGRKEGFVNEGST</sequence>
<evidence type="ECO:0000256" key="1">
    <source>
        <dbReference type="SAM" id="MobiDB-lite"/>
    </source>
</evidence>
<comment type="caution">
    <text evidence="2">The sequence shown here is derived from an EMBL/GenBank/DDBJ whole genome shotgun (WGS) entry which is preliminary data.</text>
</comment>
<keyword evidence="3" id="KW-1185">Reference proteome</keyword>
<feature type="compositionally biased region" description="Basic residues" evidence="1">
    <location>
        <begin position="23"/>
        <end position="33"/>
    </location>
</feature>
<evidence type="ECO:0000313" key="3">
    <source>
        <dbReference type="Proteomes" id="UP001396334"/>
    </source>
</evidence>
<feature type="region of interest" description="Disordered" evidence="1">
    <location>
        <begin position="23"/>
        <end position="64"/>
    </location>
</feature>
<dbReference type="EMBL" id="JBBPBN010000024">
    <property type="protein sequence ID" value="KAK9009428.1"/>
    <property type="molecule type" value="Genomic_DNA"/>
</dbReference>
<feature type="region of interest" description="Disordered" evidence="1">
    <location>
        <begin position="71"/>
        <end position="90"/>
    </location>
</feature>
<proteinExistence type="predicted"/>
<dbReference type="Proteomes" id="UP001396334">
    <property type="component" value="Unassembled WGS sequence"/>
</dbReference>
<feature type="compositionally biased region" description="Basic and acidic residues" evidence="1">
    <location>
        <begin position="34"/>
        <end position="58"/>
    </location>
</feature>
<gene>
    <name evidence="2" type="ORF">V6N11_035960</name>
</gene>
<accession>A0ABR2R9I2</accession>
<protein>
    <submittedName>
        <fullName evidence="2">Uncharacterized protein</fullName>
    </submittedName>
</protein>
<organism evidence="2 3">
    <name type="scientific">Hibiscus sabdariffa</name>
    <name type="common">roselle</name>
    <dbReference type="NCBI Taxonomy" id="183260"/>
    <lineage>
        <taxon>Eukaryota</taxon>
        <taxon>Viridiplantae</taxon>
        <taxon>Streptophyta</taxon>
        <taxon>Embryophyta</taxon>
        <taxon>Tracheophyta</taxon>
        <taxon>Spermatophyta</taxon>
        <taxon>Magnoliopsida</taxon>
        <taxon>eudicotyledons</taxon>
        <taxon>Gunneridae</taxon>
        <taxon>Pentapetalae</taxon>
        <taxon>rosids</taxon>
        <taxon>malvids</taxon>
        <taxon>Malvales</taxon>
        <taxon>Malvaceae</taxon>
        <taxon>Malvoideae</taxon>
        <taxon>Hibiscus</taxon>
    </lineage>
</organism>
<name>A0ABR2R9I2_9ROSI</name>